<proteinExistence type="predicted"/>
<dbReference type="WBParaSite" id="ACAC_0000642101-mRNA-1">
    <property type="protein sequence ID" value="ACAC_0000642101-mRNA-1"/>
    <property type="gene ID" value="ACAC_0000642101"/>
</dbReference>
<feature type="region of interest" description="Disordered" evidence="1">
    <location>
        <begin position="16"/>
        <end position="36"/>
    </location>
</feature>
<accession>A0A0K0D8M6</accession>
<evidence type="ECO:0000256" key="1">
    <source>
        <dbReference type="SAM" id="MobiDB-lite"/>
    </source>
</evidence>
<protein>
    <submittedName>
        <fullName evidence="3">Transcriptional regulator</fullName>
    </submittedName>
</protein>
<keyword evidence="2" id="KW-1185">Reference proteome</keyword>
<evidence type="ECO:0000313" key="3">
    <source>
        <dbReference type="WBParaSite" id="ACAC_0000642101-mRNA-1"/>
    </source>
</evidence>
<evidence type="ECO:0000313" key="2">
    <source>
        <dbReference type="Proteomes" id="UP000035642"/>
    </source>
</evidence>
<dbReference type="STRING" id="6313.A0A0K0D8M6"/>
<organism evidence="2 3">
    <name type="scientific">Angiostrongylus cantonensis</name>
    <name type="common">Rat lungworm</name>
    <dbReference type="NCBI Taxonomy" id="6313"/>
    <lineage>
        <taxon>Eukaryota</taxon>
        <taxon>Metazoa</taxon>
        <taxon>Ecdysozoa</taxon>
        <taxon>Nematoda</taxon>
        <taxon>Chromadorea</taxon>
        <taxon>Rhabditida</taxon>
        <taxon>Rhabditina</taxon>
        <taxon>Rhabditomorpha</taxon>
        <taxon>Strongyloidea</taxon>
        <taxon>Metastrongylidae</taxon>
        <taxon>Angiostrongylus</taxon>
    </lineage>
</organism>
<sequence>LPGLFEVDGRTILMTQTKQGAQRQGLMLDSHDELHE</sequence>
<dbReference type="AlphaFoldDB" id="A0A0K0D8M6"/>
<reference evidence="2" key="1">
    <citation type="submission" date="2012-09" db="EMBL/GenBank/DDBJ databases">
        <authorList>
            <person name="Martin A.A."/>
        </authorList>
    </citation>
    <scope>NUCLEOTIDE SEQUENCE</scope>
</reference>
<dbReference type="Proteomes" id="UP000035642">
    <property type="component" value="Unassembled WGS sequence"/>
</dbReference>
<name>A0A0K0D8M6_ANGCA</name>
<reference evidence="3" key="2">
    <citation type="submission" date="2017-02" db="UniProtKB">
        <authorList>
            <consortium name="WormBaseParasite"/>
        </authorList>
    </citation>
    <scope>IDENTIFICATION</scope>
</reference>